<keyword evidence="5" id="KW-0812">Transmembrane</keyword>
<sequence>MTTSTRLKENEPKTTQRPSTEVQCCQMNFLHILACAVACLVILELYMESELGNLKQKVAQLDAETREQQDLLRKHNTFSRIQHRNGITGHALGITNSVGDHKTCLEALAADPTLESGMFWIDPDGQGSGDGPIYVYCNMTTGSTSVLHDNEDAIDIDHCFDPGCYSRPIKYNATLRQMTVLSELSEVCQQSIQIDCFNAAFEFNGIHYAWWNDRKGDPHYFWSAGNNQNTSGDGQYHTCQCGLDGTCKDKSLSCNCDSDLAIQSSDIGTLTDKDLLPVTKLNFGRTVAPASVNRHTLGRFECSGKVVLNGMPSSCQDLWRIGYTLSGLYSIKGPSSGKVETVYCDFSKEPGDLGFQTWIGYTDVKSENVYFNVQRASRYLRNYLVQTLTFEKEINNVGNAFNLKSGVFTASRNGTYVFYFSIFVNDYGSLLLSLQLNDGDIASCEKTSNGDHVWFRNIPYTLKLKPGDRVQVSVMGVSRDIDIYAGFTGFLLSEDIFPS</sequence>
<gene>
    <name evidence="7" type="ORF">DAPPUDRAFT_303745</name>
</gene>
<dbReference type="EMBL" id="GL732545">
    <property type="protein sequence ID" value="EFX80887.1"/>
    <property type="molecule type" value="Genomic_DNA"/>
</dbReference>
<keyword evidence="4" id="KW-0176">Collagen</keyword>
<dbReference type="Gene3D" id="2.60.120.1000">
    <property type="match status" value="1"/>
</dbReference>
<dbReference type="SUPFAM" id="SSF56496">
    <property type="entry name" value="Fibrinogen C-terminal domain-like"/>
    <property type="match status" value="1"/>
</dbReference>
<dbReference type="InterPro" id="IPR001073">
    <property type="entry name" value="C1q_dom"/>
</dbReference>
<dbReference type="InterPro" id="IPR050822">
    <property type="entry name" value="Cerebellin_Synaptic_Org"/>
</dbReference>
<keyword evidence="2" id="KW-0964">Secreted</keyword>
<evidence type="ECO:0000313" key="7">
    <source>
        <dbReference type="EMBL" id="EFX80887.1"/>
    </source>
</evidence>
<evidence type="ECO:0000256" key="3">
    <source>
        <dbReference type="ARBA" id="ARBA00022729"/>
    </source>
</evidence>
<dbReference type="GO" id="GO:0005615">
    <property type="term" value="C:extracellular space"/>
    <property type="evidence" value="ECO:0000318"/>
    <property type="project" value="GO_Central"/>
</dbReference>
<dbReference type="InterPro" id="IPR008983">
    <property type="entry name" value="Tumour_necrosis_fac-like_dom"/>
</dbReference>
<keyword evidence="8" id="KW-1185">Reference proteome</keyword>
<evidence type="ECO:0000256" key="2">
    <source>
        <dbReference type="ARBA" id="ARBA00022525"/>
    </source>
</evidence>
<evidence type="ECO:0000256" key="1">
    <source>
        <dbReference type="ARBA" id="ARBA00004613"/>
    </source>
</evidence>
<proteinExistence type="predicted"/>
<dbReference type="GO" id="GO:0005581">
    <property type="term" value="C:collagen trimer"/>
    <property type="evidence" value="ECO:0007669"/>
    <property type="project" value="UniProtKB-KW"/>
</dbReference>
<dbReference type="KEGG" id="dpx:DAPPUDRAFT_303745"/>
<keyword evidence="5" id="KW-0472">Membrane</keyword>
<evidence type="ECO:0000313" key="8">
    <source>
        <dbReference type="Proteomes" id="UP000000305"/>
    </source>
</evidence>
<keyword evidence="5" id="KW-1133">Transmembrane helix</keyword>
<organism evidence="7 8">
    <name type="scientific">Daphnia pulex</name>
    <name type="common">Water flea</name>
    <dbReference type="NCBI Taxonomy" id="6669"/>
    <lineage>
        <taxon>Eukaryota</taxon>
        <taxon>Metazoa</taxon>
        <taxon>Ecdysozoa</taxon>
        <taxon>Arthropoda</taxon>
        <taxon>Crustacea</taxon>
        <taxon>Branchiopoda</taxon>
        <taxon>Diplostraca</taxon>
        <taxon>Cladocera</taxon>
        <taxon>Anomopoda</taxon>
        <taxon>Daphniidae</taxon>
        <taxon>Daphnia</taxon>
    </lineage>
</organism>
<dbReference type="GO" id="GO:0005201">
    <property type="term" value="F:extracellular matrix structural constituent"/>
    <property type="evidence" value="ECO:0007669"/>
    <property type="project" value="InterPro"/>
</dbReference>
<dbReference type="InParanoid" id="E9GHS4"/>
<dbReference type="HOGENOM" id="CLU_029491_0_0_1"/>
<accession>E9GHS4</accession>
<comment type="subcellular location">
    <subcellularLocation>
        <location evidence="1">Secreted</location>
    </subcellularLocation>
</comment>
<dbReference type="PANTHER" id="PTHR22923:SF62">
    <property type="entry name" value="CVP18"/>
    <property type="match status" value="1"/>
</dbReference>
<evidence type="ECO:0000256" key="4">
    <source>
        <dbReference type="ARBA" id="ARBA00023119"/>
    </source>
</evidence>
<dbReference type="Gene3D" id="2.60.120.40">
    <property type="match status" value="1"/>
</dbReference>
<feature type="domain" description="C1q" evidence="6">
    <location>
        <begin position="364"/>
        <end position="499"/>
    </location>
</feature>
<protein>
    <recommendedName>
        <fullName evidence="6">C1q domain-containing protein</fullName>
    </recommendedName>
</protein>
<dbReference type="OrthoDB" id="6154955at2759"/>
<keyword evidence="3" id="KW-0732">Signal</keyword>
<dbReference type="Pfam" id="PF00386">
    <property type="entry name" value="C1q"/>
    <property type="match status" value="1"/>
</dbReference>
<dbReference type="PROSITE" id="PS50871">
    <property type="entry name" value="C1Q"/>
    <property type="match status" value="1"/>
</dbReference>
<dbReference type="SUPFAM" id="SSF49842">
    <property type="entry name" value="TNF-like"/>
    <property type="match status" value="1"/>
</dbReference>
<dbReference type="SMART" id="SM00110">
    <property type="entry name" value="C1Q"/>
    <property type="match status" value="1"/>
</dbReference>
<feature type="transmembrane region" description="Helical" evidence="5">
    <location>
        <begin position="29"/>
        <end position="47"/>
    </location>
</feature>
<dbReference type="Proteomes" id="UP000000305">
    <property type="component" value="Unassembled WGS sequence"/>
</dbReference>
<reference evidence="7 8" key="1">
    <citation type="journal article" date="2011" name="Science">
        <title>The ecoresponsive genome of Daphnia pulex.</title>
        <authorList>
            <person name="Colbourne J.K."/>
            <person name="Pfrender M.E."/>
            <person name="Gilbert D."/>
            <person name="Thomas W.K."/>
            <person name="Tucker A."/>
            <person name="Oakley T.H."/>
            <person name="Tokishita S."/>
            <person name="Aerts A."/>
            <person name="Arnold G.J."/>
            <person name="Basu M.K."/>
            <person name="Bauer D.J."/>
            <person name="Caceres C.E."/>
            <person name="Carmel L."/>
            <person name="Casola C."/>
            <person name="Choi J.H."/>
            <person name="Detter J.C."/>
            <person name="Dong Q."/>
            <person name="Dusheyko S."/>
            <person name="Eads B.D."/>
            <person name="Frohlich T."/>
            <person name="Geiler-Samerotte K.A."/>
            <person name="Gerlach D."/>
            <person name="Hatcher P."/>
            <person name="Jogdeo S."/>
            <person name="Krijgsveld J."/>
            <person name="Kriventseva E.V."/>
            <person name="Kultz D."/>
            <person name="Laforsch C."/>
            <person name="Lindquist E."/>
            <person name="Lopez J."/>
            <person name="Manak J.R."/>
            <person name="Muller J."/>
            <person name="Pangilinan J."/>
            <person name="Patwardhan R.P."/>
            <person name="Pitluck S."/>
            <person name="Pritham E.J."/>
            <person name="Rechtsteiner A."/>
            <person name="Rho M."/>
            <person name="Rogozin I.B."/>
            <person name="Sakarya O."/>
            <person name="Salamov A."/>
            <person name="Schaack S."/>
            <person name="Shapiro H."/>
            <person name="Shiga Y."/>
            <person name="Skalitzky C."/>
            <person name="Smith Z."/>
            <person name="Souvorov A."/>
            <person name="Sung W."/>
            <person name="Tang Z."/>
            <person name="Tsuchiya D."/>
            <person name="Tu H."/>
            <person name="Vos H."/>
            <person name="Wang M."/>
            <person name="Wolf Y.I."/>
            <person name="Yamagata H."/>
            <person name="Yamada T."/>
            <person name="Ye Y."/>
            <person name="Shaw J.R."/>
            <person name="Andrews J."/>
            <person name="Crease T.J."/>
            <person name="Tang H."/>
            <person name="Lucas S.M."/>
            <person name="Robertson H.M."/>
            <person name="Bork P."/>
            <person name="Koonin E.V."/>
            <person name="Zdobnov E.M."/>
            <person name="Grigoriev I.V."/>
            <person name="Lynch M."/>
            <person name="Boore J.L."/>
        </authorList>
    </citation>
    <scope>NUCLEOTIDE SEQUENCE [LARGE SCALE GENOMIC DNA]</scope>
</reference>
<dbReference type="PANTHER" id="PTHR22923">
    <property type="entry name" value="CEREBELLIN-RELATED"/>
    <property type="match status" value="1"/>
</dbReference>
<evidence type="ECO:0000256" key="5">
    <source>
        <dbReference type="SAM" id="Phobius"/>
    </source>
</evidence>
<dbReference type="InterPro" id="IPR036056">
    <property type="entry name" value="Fibrinogen-like_C"/>
</dbReference>
<dbReference type="eggNOG" id="KOG3516">
    <property type="taxonomic scope" value="Eukaryota"/>
</dbReference>
<dbReference type="PhylomeDB" id="E9GHS4"/>
<dbReference type="InterPro" id="IPR000885">
    <property type="entry name" value="Fib_collagen_C"/>
</dbReference>
<evidence type="ECO:0000259" key="6">
    <source>
        <dbReference type="PROSITE" id="PS50871"/>
    </source>
</evidence>
<dbReference type="Pfam" id="PF01410">
    <property type="entry name" value="COLFI"/>
    <property type="match status" value="1"/>
</dbReference>
<dbReference type="NCBIfam" id="NF040941">
    <property type="entry name" value="GGGWT_bact"/>
    <property type="match status" value="1"/>
</dbReference>
<name>E9GHS4_DAPPU</name>
<dbReference type="AlphaFoldDB" id="E9GHS4"/>